<accession>A0A7D9JQT9</accession>
<sequence>MQVENAAANAEQLYAKMQVQNPGPYCDELKALDRRLNLALNGREACGAFQTLKSKMKADYRRKKNMSAKREDENLQENAAECVSTQLYTARNNT</sequence>
<proteinExistence type="predicted"/>
<organism evidence="1 2">
    <name type="scientific">Paramuricea clavata</name>
    <name type="common">Red gorgonian</name>
    <name type="synonym">Violescent sea-whip</name>
    <dbReference type="NCBI Taxonomy" id="317549"/>
    <lineage>
        <taxon>Eukaryota</taxon>
        <taxon>Metazoa</taxon>
        <taxon>Cnidaria</taxon>
        <taxon>Anthozoa</taxon>
        <taxon>Octocorallia</taxon>
        <taxon>Malacalcyonacea</taxon>
        <taxon>Plexauridae</taxon>
        <taxon>Paramuricea</taxon>
    </lineage>
</organism>
<evidence type="ECO:0000313" key="2">
    <source>
        <dbReference type="Proteomes" id="UP001152795"/>
    </source>
</evidence>
<dbReference type="AlphaFoldDB" id="A0A7D9JQT9"/>
<protein>
    <submittedName>
        <fullName evidence="1">Uncharacterized protein</fullName>
    </submittedName>
</protein>
<reference evidence="1" key="1">
    <citation type="submission" date="2020-04" db="EMBL/GenBank/DDBJ databases">
        <authorList>
            <person name="Alioto T."/>
            <person name="Alioto T."/>
            <person name="Gomez Garrido J."/>
        </authorList>
    </citation>
    <scope>NUCLEOTIDE SEQUENCE</scope>
    <source>
        <strain evidence="1">A484AB</strain>
    </source>
</reference>
<name>A0A7D9JQT9_PARCT</name>
<dbReference type="Proteomes" id="UP001152795">
    <property type="component" value="Unassembled WGS sequence"/>
</dbReference>
<keyword evidence="2" id="KW-1185">Reference proteome</keyword>
<evidence type="ECO:0000313" key="1">
    <source>
        <dbReference type="EMBL" id="CAB4034699.1"/>
    </source>
</evidence>
<comment type="caution">
    <text evidence="1">The sequence shown here is derived from an EMBL/GenBank/DDBJ whole genome shotgun (WGS) entry which is preliminary data.</text>
</comment>
<dbReference type="EMBL" id="CACRXK020020344">
    <property type="protein sequence ID" value="CAB4034699.1"/>
    <property type="molecule type" value="Genomic_DNA"/>
</dbReference>
<gene>
    <name evidence="1" type="ORF">PACLA_8A039826</name>
</gene>